<reference evidence="2 3" key="1">
    <citation type="submission" date="2014-10" db="EMBL/GenBank/DDBJ databases">
        <title>Draft genome of the hookworm Ancylostoma caninum.</title>
        <authorList>
            <person name="Mitreva M."/>
        </authorList>
    </citation>
    <scope>NUCLEOTIDE SEQUENCE [LARGE SCALE GENOMIC DNA]</scope>
    <source>
        <strain evidence="2 3">Baltimore</strain>
    </source>
</reference>
<feature type="domain" description="Peptidase A1" evidence="1">
    <location>
        <begin position="12"/>
        <end position="60"/>
    </location>
</feature>
<accession>A0A368G7Z6</accession>
<keyword evidence="3" id="KW-1185">Reference proteome</keyword>
<evidence type="ECO:0000313" key="2">
    <source>
        <dbReference type="EMBL" id="RCN40534.1"/>
    </source>
</evidence>
<gene>
    <name evidence="2" type="ORF">ANCCAN_13504</name>
</gene>
<dbReference type="EMBL" id="JOJR01000280">
    <property type="protein sequence ID" value="RCN40534.1"/>
    <property type="molecule type" value="Genomic_DNA"/>
</dbReference>
<dbReference type="Proteomes" id="UP000252519">
    <property type="component" value="Unassembled WGS sequence"/>
</dbReference>
<dbReference type="InterPro" id="IPR033121">
    <property type="entry name" value="PEPTIDASE_A1"/>
</dbReference>
<protein>
    <recommendedName>
        <fullName evidence="1">Peptidase A1 domain-containing protein</fullName>
    </recommendedName>
</protein>
<evidence type="ECO:0000313" key="3">
    <source>
        <dbReference type="Proteomes" id="UP000252519"/>
    </source>
</evidence>
<dbReference type="AlphaFoldDB" id="A0A368G7Z6"/>
<organism evidence="2 3">
    <name type="scientific">Ancylostoma caninum</name>
    <name type="common">Dog hookworm</name>
    <dbReference type="NCBI Taxonomy" id="29170"/>
    <lineage>
        <taxon>Eukaryota</taxon>
        <taxon>Metazoa</taxon>
        <taxon>Ecdysozoa</taxon>
        <taxon>Nematoda</taxon>
        <taxon>Chromadorea</taxon>
        <taxon>Rhabditida</taxon>
        <taxon>Rhabditina</taxon>
        <taxon>Rhabditomorpha</taxon>
        <taxon>Strongyloidea</taxon>
        <taxon>Ancylostomatidae</taxon>
        <taxon>Ancylostomatinae</taxon>
        <taxon>Ancylostoma</taxon>
    </lineage>
</organism>
<name>A0A368G7Z6_ANCCA</name>
<dbReference type="InterPro" id="IPR021109">
    <property type="entry name" value="Peptidase_aspartic_dom_sf"/>
</dbReference>
<sequence>MKNQIGGMNETQITVDRTQFGLATKVDSTLEEAQYDGTLGLAFAQYNGTQGYPFIMNAVTKGK</sequence>
<dbReference type="SUPFAM" id="SSF50630">
    <property type="entry name" value="Acid proteases"/>
    <property type="match status" value="1"/>
</dbReference>
<dbReference type="Pfam" id="PF00026">
    <property type="entry name" value="Asp"/>
    <property type="match status" value="1"/>
</dbReference>
<proteinExistence type="predicted"/>
<dbReference type="OrthoDB" id="5850982at2759"/>
<dbReference type="Gene3D" id="2.40.70.10">
    <property type="entry name" value="Acid Proteases"/>
    <property type="match status" value="1"/>
</dbReference>
<comment type="caution">
    <text evidence="2">The sequence shown here is derived from an EMBL/GenBank/DDBJ whole genome shotgun (WGS) entry which is preliminary data.</text>
</comment>
<evidence type="ECO:0000259" key="1">
    <source>
        <dbReference type="Pfam" id="PF00026"/>
    </source>
</evidence>